<dbReference type="CDD" id="cd18139">
    <property type="entry name" value="HLD_clamp_RarA"/>
    <property type="match status" value="1"/>
</dbReference>
<evidence type="ECO:0000256" key="5">
    <source>
        <dbReference type="PROSITE-ProRule" id="PRU01122"/>
    </source>
</evidence>
<dbReference type="InterPro" id="IPR027417">
    <property type="entry name" value="P-loop_NTPase"/>
</dbReference>
<dbReference type="Proteomes" id="UP000617951">
    <property type="component" value="Unassembled WGS sequence"/>
</dbReference>
<evidence type="ECO:0000256" key="3">
    <source>
        <dbReference type="ARBA" id="ARBA00022825"/>
    </source>
</evidence>
<dbReference type="InterPro" id="IPR014251">
    <property type="entry name" value="Spore_LonB"/>
</dbReference>
<dbReference type="GO" id="GO:0004252">
    <property type="term" value="F:serine-type endopeptidase activity"/>
    <property type="evidence" value="ECO:0007669"/>
    <property type="project" value="UniProtKB-UniRule"/>
</dbReference>
<dbReference type="InterPro" id="IPR020568">
    <property type="entry name" value="Ribosomal_Su5_D2-typ_SF"/>
</dbReference>
<evidence type="ECO:0000256" key="2">
    <source>
        <dbReference type="ARBA" id="ARBA00022801"/>
    </source>
</evidence>
<gene>
    <name evidence="7" type="primary">lonB</name>
    <name evidence="7" type="ORF">H8693_02865</name>
</gene>
<dbReference type="NCBIfam" id="TIGR02902">
    <property type="entry name" value="spore_lonB"/>
    <property type="match status" value="1"/>
</dbReference>
<dbReference type="GO" id="GO:0030163">
    <property type="term" value="P:protein catabolic process"/>
    <property type="evidence" value="ECO:0007669"/>
    <property type="project" value="InterPro"/>
</dbReference>
<feature type="domain" description="Lon proteolytic" evidence="6">
    <location>
        <begin position="347"/>
        <end position="532"/>
    </location>
</feature>
<comment type="subunit">
    <text evidence="4">Homohexamer. Organized in a ring with a central cavity.</text>
</comment>
<comment type="caution">
    <text evidence="7">The sequence shown here is derived from an EMBL/GenBank/DDBJ whole genome shotgun (WGS) entry which is preliminary data.</text>
</comment>
<dbReference type="Pfam" id="PF01078">
    <property type="entry name" value="Mg_chelatase"/>
    <property type="match status" value="1"/>
</dbReference>
<dbReference type="InterPro" id="IPR014721">
    <property type="entry name" value="Ribsml_uS5_D2-typ_fold_subgr"/>
</dbReference>
<keyword evidence="3 5" id="KW-0720">Serine protease</keyword>
<comment type="catalytic activity">
    <reaction evidence="5">
        <text>Hydrolysis of proteins in presence of ATP.</text>
        <dbReference type="EC" id="3.4.21.53"/>
    </reaction>
</comment>
<dbReference type="AlphaFoldDB" id="A0A926HWN5"/>
<dbReference type="SUPFAM" id="SSF52540">
    <property type="entry name" value="P-loop containing nucleoside triphosphate hydrolases"/>
    <property type="match status" value="1"/>
</dbReference>
<dbReference type="Gene3D" id="3.40.50.300">
    <property type="entry name" value="P-loop containing nucleotide triphosphate hydrolases"/>
    <property type="match status" value="1"/>
</dbReference>
<evidence type="ECO:0000313" key="7">
    <source>
        <dbReference type="EMBL" id="MBC8537876.1"/>
    </source>
</evidence>
<dbReference type="GO" id="GO:0004176">
    <property type="term" value="F:ATP-dependent peptidase activity"/>
    <property type="evidence" value="ECO:0007669"/>
    <property type="project" value="UniProtKB-UniRule"/>
</dbReference>
<dbReference type="InterPro" id="IPR008269">
    <property type="entry name" value="Lon_proteolytic"/>
</dbReference>
<proteinExistence type="inferred from homology"/>
<feature type="active site" evidence="5">
    <location>
        <position position="488"/>
    </location>
</feature>
<dbReference type="EMBL" id="JACRSS010000001">
    <property type="protein sequence ID" value="MBC8537876.1"/>
    <property type="molecule type" value="Genomic_DNA"/>
</dbReference>
<dbReference type="InterPro" id="IPR027065">
    <property type="entry name" value="Lon_Prtase"/>
</dbReference>
<protein>
    <recommendedName>
        <fullName evidence="5">endopeptidase La</fullName>
        <ecNumber evidence="5">3.4.21.53</ecNumber>
    </recommendedName>
</protein>
<name>A0A926HWN5_9FIRM</name>
<reference evidence="7" key="1">
    <citation type="submission" date="2020-08" db="EMBL/GenBank/DDBJ databases">
        <title>Genome public.</title>
        <authorList>
            <person name="Liu C."/>
            <person name="Sun Q."/>
        </authorList>
    </citation>
    <scope>NUCLEOTIDE SEQUENCE</scope>
    <source>
        <strain evidence="7">NSJ-63</strain>
    </source>
</reference>
<dbReference type="Pfam" id="PF05362">
    <property type="entry name" value="Lon_C"/>
    <property type="match status" value="1"/>
</dbReference>
<keyword evidence="1 5" id="KW-0645">Protease</keyword>
<evidence type="ECO:0000313" key="8">
    <source>
        <dbReference type="Proteomes" id="UP000617951"/>
    </source>
</evidence>
<dbReference type="PROSITE" id="PS01046">
    <property type="entry name" value="LON_SER"/>
    <property type="match status" value="1"/>
</dbReference>
<keyword evidence="2 5" id="KW-0378">Hydrolase</keyword>
<accession>A0A926HWN5</accession>
<dbReference type="SMART" id="SM00382">
    <property type="entry name" value="AAA"/>
    <property type="match status" value="1"/>
</dbReference>
<dbReference type="GO" id="GO:0006508">
    <property type="term" value="P:proteolysis"/>
    <property type="evidence" value="ECO:0007669"/>
    <property type="project" value="UniProtKB-KW"/>
</dbReference>
<dbReference type="InterPro" id="IPR000523">
    <property type="entry name" value="Mg_chelatse_chII-like_cat_dom"/>
</dbReference>
<dbReference type="InterPro" id="IPR003593">
    <property type="entry name" value="AAA+_ATPase"/>
</dbReference>
<evidence type="ECO:0000256" key="1">
    <source>
        <dbReference type="ARBA" id="ARBA00022670"/>
    </source>
</evidence>
<organism evidence="7 8">
    <name type="scientific">Guopingia tenuis</name>
    <dbReference type="NCBI Taxonomy" id="2763656"/>
    <lineage>
        <taxon>Bacteria</taxon>
        <taxon>Bacillati</taxon>
        <taxon>Bacillota</taxon>
        <taxon>Clostridia</taxon>
        <taxon>Christensenellales</taxon>
        <taxon>Christensenellaceae</taxon>
        <taxon>Guopingia</taxon>
    </lineage>
</organism>
<dbReference type="Gene3D" id="3.30.230.10">
    <property type="match status" value="1"/>
</dbReference>
<evidence type="ECO:0000259" key="6">
    <source>
        <dbReference type="PROSITE" id="PS51786"/>
    </source>
</evidence>
<dbReference type="CDD" id="cd00009">
    <property type="entry name" value="AAA"/>
    <property type="match status" value="1"/>
</dbReference>
<comment type="similarity">
    <text evidence="5">Belongs to the peptidase S16 family.</text>
</comment>
<evidence type="ECO:0000256" key="4">
    <source>
        <dbReference type="ARBA" id="ARBA00026070"/>
    </source>
</evidence>
<dbReference type="PROSITE" id="PS51786">
    <property type="entry name" value="LON_PROTEOLYTIC"/>
    <property type="match status" value="1"/>
</dbReference>
<feature type="active site" evidence="5">
    <location>
        <position position="445"/>
    </location>
</feature>
<dbReference type="PANTHER" id="PTHR10046">
    <property type="entry name" value="ATP DEPENDENT LON PROTEASE FAMILY MEMBER"/>
    <property type="match status" value="1"/>
</dbReference>
<keyword evidence="8" id="KW-1185">Reference proteome</keyword>
<dbReference type="PRINTS" id="PR00830">
    <property type="entry name" value="ENDOLAPTASE"/>
</dbReference>
<sequence>MTELLLITQVFFVCAMTVFVLSNMKSRGEKKNVLKQHAEEKLEELRALRHVHLAMPLSEKTRPSAMGEIVGQEEGIRALTAALCGKNPQHILIYGPPGVGKTCAARLALEMAKQSPGTPFAPDAKFIEMDATCIRFDERSIADPLIGSVHDPIYQGAGAYGQAGLPQPKPGAVTKANGGVLFLDEIGELHPVQLNKLLKVMEDRKVFFESAYYSKADKNIPEYIHQIFQRGMPADFRLIGATTRQPSEIPPALRSRVVEVFFRPLDPEELTYIAANGAKKGGLPIDKEALQLIAEYSENGRDAVNMVQMAVGLAEAGDKRFIEKGDVRFIIENGRYSRRYLPKAKPDSRVGCVYGLAVAGPSQGILLEIEAVAKKAASGEGSWRVTGFAEREEMEGGGKRLGRQSAAMASMESVATMLEACAGIRIREYDLHIHVSGGMMVDGPSAGVAIAVCLYSAICGIPVPGETAFTGEMGLRGEIRPVGGVREKLEAAKKAGVRTAYIPADNAGEYTGELRTVPVSHFSQVLKEVFGETIRQGA</sequence>
<dbReference type="SUPFAM" id="SSF54211">
    <property type="entry name" value="Ribosomal protein S5 domain 2-like"/>
    <property type="match status" value="1"/>
</dbReference>
<dbReference type="EC" id="3.4.21.53" evidence="5"/>
<dbReference type="InterPro" id="IPR008268">
    <property type="entry name" value="Peptidase_S16_AS"/>
</dbReference>
<dbReference type="RefSeq" id="WP_283243731.1">
    <property type="nucleotide sequence ID" value="NZ_JACRSS010000001.1"/>
</dbReference>
<dbReference type="GO" id="GO:0005524">
    <property type="term" value="F:ATP binding"/>
    <property type="evidence" value="ECO:0007669"/>
    <property type="project" value="InterPro"/>
</dbReference>